<dbReference type="PANTHER" id="PTHR47739">
    <property type="entry name" value="TRNA1(VAL) (ADENINE(37)-N6)-METHYLTRANSFERASE"/>
    <property type="match status" value="1"/>
</dbReference>
<proteinExistence type="predicted"/>
<dbReference type="Proteomes" id="UP000001349">
    <property type="component" value="Chromosome"/>
</dbReference>
<dbReference type="STRING" id="394503.Ccel_0162"/>
<dbReference type="KEGG" id="cce:Ccel_0162"/>
<protein>
    <submittedName>
        <fullName evidence="2">Methyltransferase type 11</fullName>
    </submittedName>
</protein>
<dbReference type="AlphaFoldDB" id="B8I4J6"/>
<dbReference type="HOGENOM" id="CLU_061983_3_1_9"/>
<dbReference type="Gene3D" id="3.40.50.150">
    <property type="entry name" value="Vaccinia Virus protein VP39"/>
    <property type="match status" value="1"/>
</dbReference>
<evidence type="ECO:0000313" key="2">
    <source>
        <dbReference type="EMBL" id="ACL74550.1"/>
    </source>
</evidence>
<dbReference type="eggNOG" id="COG4123">
    <property type="taxonomic scope" value="Bacteria"/>
</dbReference>
<dbReference type="InterPro" id="IPR029063">
    <property type="entry name" value="SAM-dependent_MTases_sf"/>
</dbReference>
<dbReference type="Pfam" id="PF05175">
    <property type="entry name" value="MTS"/>
    <property type="match status" value="1"/>
</dbReference>
<dbReference type="SUPFAM" id="SSF53335">
    <property type="entry name" value="S-adenosyl-L-methionine-dependent methyltransferases"/>
    <property type="match status" value="1"/>
</dbReference>
<reference evidence="2 3" key="1">
    <citation type="submission" date="2009-01" db="EMBL/GenBank/DDBJ databases">
        <title>Complete sequence of Clostridium cellulolyticum H10.</title>
        <authorList>
            <consortium name="US DOE Joint Genome Institute"/>
            <person name="Lucas S."/>
            <person name="Copeland A."/>
            <person name="Lapidus A."/>
            <person name="Glavina del Rio T."/>
            <person name="Dalin E."/>
            <person name="Tice H."/>
            <person name="Bruce D."/>
            <person name="Goodwin L."/>
            <person name="Pitluck S."/>
            <person name="Chertkov O."/>
            <person name="Saunders E."/>
            <person name="Brettin T."/>
            <person name="Detter J.C."/>
            <person name="Han C."/>
            <person name="Larimer F."/>
            <person name="Land M."/>
            <person name="Hauser L."/>
            <person name="Kyrpides N."/>
            <person name="Ivanova N."/>
            <person name="Zhou J."/>
            <person name="Richardson P."/>
        </authorList>
    </citation>
    <scope>NUCLEOTIDE SEQUENCE [LARGE SCALE GENOMIC DNA]</scope>
    <source>
        <strain evidence="3">ATCC 35319 / DSM 5812 / JCM 6584 / H10</strain>
    </source>
</reference>
<dbReference type="GO" id="GO:0003676">
    <property type="term" value="F:nucleic acid binding"/>
    <property type="evidence" value="ECO:0007669"/>
    <property type="project" value="InterPro"/>
</dbReference>
<sequence>MIRGVLLVTIRDKERIDDLQLHGLKLIQNTEKFCFGVDAVLLSDFADVKRNSKVLDIGTGSGIIPVLLAGKTKAAKIVGIEIQEEMAEMASRSVLMNRLSDRLEIVQGDIKLYREYFRKSSFDVVVSNPPYTNKGCGLVNPMDSKAISRHEILCSLEDVVSAAAALLVPGGQLAMVHRPERLADIICSMRNNGIEPKHLRLVHPKPGKKPNLLLIKGNRGGNPELKVMEPLYVYNSNGTYSDEINKIYGRAEEEKIERKG</sequence>
<evidence type="ECO:0000259" key="1">
    <source>
        <dbReference type="Pfam" id="PF05175"/>
    </source>
</evidence>
<dbReference type="GO" id="GO:0008170">
    <property type="term" value="F:N-methyltransferase activity"/>
    <property type="evidence" value="ECO:0007669"/>
    <property type="project" value="UniProtKB-ARBA"/>
</dbReference>
<dbReference type="GO" id="GO:0032259">
    <property type="term" value="P:methylation"/>
    <property type="evidence" value="ECO:0007669"/>
    <property type="project" value="UniProtKB-KW"/>
</dbReference>
<dbReference type="RefSeq" id="WP_012634616.1">
    <property type="nucleotide sequence ID" value="NC_011898.1"/>
</dbReference>
<dbReference type="InterPro" id="IPR050210">
    <property type="entry name" value="tRNA_Adenine-N(6)_MTase"/>
</dbReference>
<evidence type="ECO:0000313" key="3">
    <source>
        <dbReference type="Proteomes" id="UP000001349"/>
    </source>
</evidence>
<dbReference type="InterPro" id="IPR002052">
    <property type="entry name" value="DNA_methylase_N6_adenine_CS"/>
</dbReference>
<dbReference type="PROSITE" id="PS00092">
    <property type="entry name" value="N6_MTASE"/>
    <property type="match status" value="1"/>
</dbReference>
<name>B8I4J6_RUMCH</name>
<dbReference type="InterPro" id="IPR007848">
    <property type="entry name" value="Small_mtfrase_dom"/>
</dbReference>
<dbReference type="EMBL" id="CP001348">
    <property type="protein sequence ID" value="ACL74550.1"/>
    <property type="molecule type" value="Genomic_DNA"/>
</dbReference>
<dbReference type="CDD" id="cd02440">
    <property type="entry name" value="AdoMet_MTases"/>
    <property type="match status" value="1"/>
</dbReference>
<accession>B8I4J6</accession>
<keyword evidence="2" id="KW-0489">Methyltransferase</keyword>
<keyword evidence="2" id="KW-0808">Transferase</keyword>
<keyword evidence="3" id="KW-1185">Reference proteome</keyword>
<dbReference type="PANTHER" id="PTHR47739:SF1">
    <property type="entry name" value="TRNA1(VAL) (ADENINE(37)-N6)-METHYLTRANSFERASE"/>
    <property type="match status" value="1"/>
</dbReference>
<dbReference type="GO" id="GO:0008757">
    <property type="term" value="F:S-adenosylmethionine-dependent methyltransferase activity"/>
    <property type="evidence" value="ECO:0007669"/>
    <property type="project" value="UniProtKB-ARBA"/>
</dbReference>
<organism evidence="2 3">
    <name type="scientific">Ruminiclostridium cellulolyticum (strain ATCC 35319 / DSM 5812 / JCM 6584 / H10)</name>
    <name type="common">Clostridium cellulolyticum</name>
    <dbReference type="NCBI Taxonomy" id="394503"/>
    <lineage>
        <taxon>Bacteria</taxon>
        <taxon>Bacillati</taxon>
        <taxon>Bacillota</taxon>
        <taxon>Clostridia</taxon>
        <taxon>Eubacteriales</taxon>
        <taxon>Oscillospiraceae</taxon>
        <taxon>Ruminiclostridium</taxon>
    </lineage>
</organism>
<gene>
    <name evidence="2" type="ordered locus">Ccel_0162</name>
</gene>
<feature type="domain" description="Methyltransferase small" evidence="1">
    <location>
        <begin position="40"/>
        <end position="178"/>
    </location>
</feature>